<dbReference type="Pfam" id="PF07885">
    <property type="entry name" value="Ion_trans_2"/>
    <property type="match status" value="2"/>
</dbReference>
<feature type="transmembrane region" description="Helical" evidence="14">
    <location>
        <begin position="109"/>
        <end position="129"/>
    </location>
</feature>
<dbReference type="RefSeq" id="XP_006825537.1">
    <property type="nucleotide sequence ID" value="XM_006825474.1"/>
</dbReference>
<dbReference type="PANTHER" id="PTHR11003">
    <property type="entry name" value="POTASSIUM CHANNEL, SUBFAMILY K"/>
    <property type="match status" value="1"/>
</dbReference>
<evidence type="ECO:0000256" key="14">
    <source>
        <dbReference type="SAM" id="Phobius"/>
    </source>
</evidence>
<evidence type="ECO:0000313" key="16">
    <source>
        <dbReference type="Proteomes" id="UP000694865"/>
    </source>
</evidence>
<feature type="domain" description="Potassium channel" evidence="15">
    <location>
        <begin position="75"/>
        <end position="133"/>
    </location>
</feature>
<keyword evidence="5 13" id="KW-0812">Transmembrane</keyword>
<evidence type="ECO:0000259" key="15">
    <source>
        <dbReference type="Pfam" id="PF07885"/>
    </source>
</evidence>
<evidence type="ECO:0000256" key="2">
    <source>
        <dbReference type="ARBA" id="ARBA00006666"/>
    </source>
</evidence>
<feature type="transmembrane region" description="Helical" evidence="14">
    <location>
        <begin position="160"/>
        <end position="179"/>
    </location>
</feature>
<dbReference type="InterPro" id="IPR003280">
    <property type="entry name" value="2pore_dom_K_chnl"/>
</dbReference>
<dbReference type="InterPro" id="IPR013099">
    <property type="entry name" value="K_chnl_dom"/>
</dbReference>
<dbReference type="InterPro" id="IPR003092">
    <property type="entry name" value="2pore_dom_K_chnl_TASK"/>
</dbReference>
<evidence type="ECO:0000256" key="1">
    <source>
        <dbReference type="ARBA" id="ARBA00004141"/>
    </source>
</evidence>
<dbReference type="PRINTS" id="PR01095">
    <property type="entry name" value="TASKCHANNEL"/>
</dbReference>
<accession>A0ABM0MZU6</accession>
<keyword evidence="7 12" id="KW-0630">Potassium</keyword>
<evidence type="ECO:0000256" key="10">
    <source>
        <dbReference type="ARBA" id="ARBA00023136"/>
    </source>
</evidence>
<protein>
    <submittedName>
        <fullName evidence="17">Potassium channel subfamily K member 9-like</fullName>
    </submittedName>
</protein>
<evidence type="ECO:0000256" key="7">
    <source>
        <dbReference type="ARBA" id="ARBA00022958"/>
    </source>
</evidence>
<dbReference type="Gene3D" id="1.10.287.70">
    <property type="match status" value="1"/>
</dbReference>
<dbReference type="SUPFAM" id="SSF81324">
    <property type="entry name" value="Voltage-gated potassium channels"/>
    <property type="match status" value="2"/>
</dbReference>
<feature type="transmembrane region" description="Helical" evidence="14">
    <location>
        <begin position="221"/>
        <end position="248"/>
    </location>
</feature>
<proteinExistence type="inferred from homology"/>
<evidence type="ECO:0000256" key="9">
    <source>
        <dbReference type="ARBA" id="ARBA00023065"/>
    </source>
</evidence>
<keyword evidence="3 12" id="KW-0813">Transport</keyword>
<evidence type="ECO:0000256" key="8">
    <source>
        <dbReference type="ARBA" id="ARBA00022989"/>
    </source>
</evidence>
<dbReference type="GeneID" id="100371389"/>
<evidence type="ECO:0000256" key="6">
    <source>
        <dbReference type="ARBA" id="ARBA00022826"/>
    </source>
</evidence>
<keyword evidence="10 12" id="KW-0472">Membrane</keyword>
<dbReference type="PANTHER" id="PTHR11003:SF291">
    <property type="entry name" value="IP11374P"/>
    <property type="match status" value="1"/>
</dbReference>
<dbReference type="PRINTS" id="PR01333">
    <property type="entry name" value="2POREKCHANEL"/>
</dbReference>
<sequence>MKKQNVRTLSLIVCEFTYLLIGAAVFDAFESDKEESERHYYYERENEIRRRFNITNDTEYDELVHVIIKLVPLKAGIQWKFSGSFYFATTVITTIGYGHTAPLTIGGKLFCMGYALIGIPLSLVMFQSIGERLNVFTAYLLRHIKKCAGFRNTEVSHTNLVMVGAFNVSVITVSGAFAFTYFEDWSWIDAYYYIFITLTTIGFGDYVALQKQNALQYEPEYVAFTLMYILIGLTVVGASLNLLVLRLLTLNTEDERREQQAQREAEIQRDQELREFHGNSIEAHHVDLRGYDTTHYHTPHPAPYPEIKSTISKICPCTCFSRRKKYSYSNAGSKKYPGNSFQLQPINDIYNGFADEHTFLQYQALNSRKRASI</sequence>
<keyword evidence="11 13" id="KW-0407">Ion channel</keyword>
<feature type="transmembrane region" description="Helical" evidence="14">
    <location>
        <begin position="79"/>
        <end position="97"/>
    </location>
</feature>
<comment type="subcellular location">
    <subcellularLocation>
        <location evidence="1">Membrane</location>
        <topology evidence="1">Multi-pass membrane protein</topology>
    </subcellularLocation>
</comment>
<keyword evidence="16" id="KW-1185">Reference proteome</keyword>
<comment type="similarity">
    <text evidence="2 13">Belongs to the two pore domain potassium channel (TC 1.A.1.8) family.</text>
</comment>
<reference evidence="17" key="1">
    <citation type="submission" date="2025-08" db="UniProtKB">
        <authorList>
            <consortium name="RefSeq"/>
        </authorList>
    </citation>
    <scope>IDENTIFICATION</scope>
    <source>
        <tissue evidence="17">Testes</tissue>
    </source>
</reference>
<keyword evidence="4 12" id="KW-0633">Potassium transport</keyword>
<dbReference type="PIRSF" id="PIRSF038061">
    <property type="entry name" value="K_channel_subfamily_K_type"/>
    <property type="match status" value="1"/>
</dbReference>
<evidence type="ECO:0000256" key="5">
    <source>
        <dbReference type="ARBA" id="ARBA00022692"/>
    </source>
</evidence>
<evidence type="ECO:0000256" key="11">
    <source>
        <dbReference type="ARBA" id="ARBA00023303"/>
    </source>
</evidence>
<feature type="transmembrane region" description="Helical" evidence="14">
    <location>
        <begin position="191"/>
        <end position="209"/>
    </location>
</feature>
<keyword evidence="8 14" id="KW-1133">Transmembrane helix</keyword>
<evidence type="ECO:0000256" key="13">
    <source>
        <dbReference type="RuleBase" id="RU003857"/>
    </source>
</evidence>
<evidence type="ECO:0000256" key="4">
    <source>
        <dbReference type="ARBA" id="ARBA00022538"/>
    </source>
</evidence>
<name>A0ABM0MZU6_SACKO</name>
<keyword evidence="9 12" id="KW-0406">Ion transport</keyword>
<keyword evidence="6 12" id="KW-0631">Potassium channel</keyword>
<gene>
    <name evidence="17" type="primary">LOC100371389</name>
</gene>
<dbReference type="Proteomes" id="UP000694865">
    <property type="component" value="Unplaced"/>
</dbReference>
<feature type="domain" description="Potassium channel" evidence="15">
    <location>
        <begin position="170"/>
        <end position="244"/>
    </location>
</feature>
<evidence type="ECO:0000256" key="12">
    <source>
        <dbReference type="PIRNR" id="PIRNR038061"/>
    </source>
</evidence>
<organism evidence="16 17">
    <name type="scientific">Saccoglossus kowalevskii</name>
    <name type="common">Acorn worm</name>
    <dbReference type="NCBI Taxonomy" id="10224"/>
    <lineage>
        <taxon>Eukaryota</taxon>
        <taxon>Metazoa</taxon>
        <taxon>Hemichordata</taxon>
        <taxon>Enteropneusta</taxon>
        <taxon>Harrimaniidae</taxon>
        <taxon>Saccoglossus</taxon>
    </lineage>
</organism>
<evidence type="ECO:0000256" key="3">
    <source>
        <dbReference type="ARBA" id="ARBA00022448"/>
    </source>
</evidence>
<evidence type="ECO:0000313" key="17">
    <source>
        <dbReference type="RefSeq" id="XP_006825537.1"/>
    </source>
</evidence>